<evidence type="ECO:0000256" key="2">
    <source>
        <dbReference type="ARBA" id="ARBA00022690"/>
    </source>
</evidence>
<name>A0ABF7PJI5_DAUCS</name>
<comment type="caution">
    <text evidence="4">The sequence shown here is derived from an EMBL/GenBank/DDBJ whole genome shotgun (WGS) entry which is preliminary data.</text>
</comment>
<accession>A0ABF7PJI5</accession>
<dbReference type="PANTHER" id="PTHR33091:SF83">
    <property type="entry name" value="SERINE PROTEASE INHIBITOR, POTATO INHIBITOR I-TYPE FAMILY PROTEIN-RELATED"/>
    <property type="match status" value="1"/>
</dbReference>
<sequence>MESLLSCRGGKSSWPELVGKEGHIAAATVERENRHVRATVMREGSPTTQDFRCDRVWVVVNNRGIVVSPPHIG</sequence>
<dbReference type="PRINTS" id="PR00292">
    <property type="entry name" value="POTATOINHBTR"/>
</dbReference>
<keyword evidence="3" id="KW-0722">Serine protease inhibitor</keyword>
<evidence type="ECO:0000313" key="4">
    <source>
        <dbReference type="EMBL" id="KZN03234.1"/>
    </source>
</evidence>
<proteinExistence type="inferred from homology"/>
<evidence type="ECO:0000256" key="3">
    <source>
        <dbReference type="ARBA" id="ARBA00022900"/>
    </source>
</evidence>
<dbReference type="AlphaFoldDB" id="A0ABF7PJI5"/>
<organism evidence="4">
    <name type="scientific">Daucus carota subsp. sativus</name>
    <name type="common">Carrot</name>
    <dbReference type="NCBI Taxonomy" id="79200"/>
    <lineage>
        <taxon>Eukaryota</taxon>
        <taxon>Viridiplantae</taxon>
        <taxon>Streptophyta</taxon>
        <taxon>Embryophyta</taxon>
        <taxon>Tracheophyta</taxon>
        <taxon>Spermatophyta</taxon>
        <taxon>Magnoliopsida</taxon>
        <taxon>eudicotyledons</taxon>
        <taxon>Gunneridae</taxon>
        <taxon>Pentapetalae</taxon>
        <taxon>asterids</taxon>
        <taxon>campanulids</taxon>
        <taxon>Apiales</taxon>
        <taxon>Apiaceae</taxon>
        <taxon>Apioideae</taxon>
        <taxon>Scandiceae</taxon>
        <taxon>Daucinae</taxon>
        <taxon>Daucus</taxon>
        <taxon>Daucus sect. Daucus</taxon>
    </lineage>
</organism>
<gene>
    <name evidence="4" type="ORF">DCAR_011990</name>
</gene>
<dbReference type="Gene3D" id="3.30.10.10">
    <property type="entry name" value="Trypsin Inhibitor V, subunit A"/>
    <property type="match status" value="1"/>
</dbReference>
<evidence type="ECO:0000256" key="1">
    <source>
        <dbReference type="ARBA" id="ARBA00008210"/>
    </source>
</evidence>
<protein>
    <recommendedName>
        <fullName evidence="5">Proteinase inhibitor</fullName>
    </recommendedName>
</protein>
<dbReference type="SUPFAM" id="SSF54654">
    <property type="entry name" value="CI-2 family of serine protease inhibitors"/>
    <property type="match status" value="1"/>
</dbReference>
<dbReference type="InterPro" id="IPR000864">
    <property type="entry name" value="Prot_inh_pot1"/>
</dbReference>
<dbReference type="PANTHER" id="PTHR33091">
    <property type="entry name" value="PROTEIN, PUTATIVE, EXPRESSED-RELATED"/>
    <property type="match status" value="1"/>
</dbReference>
<reference evidence="4" key="1">
    <citation type="journal article" date="2016" name="Nat. Genet.">
        <title>A high-quality carrot genome assembly provides new insights into carotenoid accumulation and asterid genome evolution.</title>
        <authorList>
            <person name="Iorizzo M."/>
            <person name="Ellison S."/>
            <person name="Senalik D."/>
            <person name="Zeng P."/>
            <person name="Satapoomin P."/>
            <person name="Huang J."/>
            <person name="Bowman M."/>
            <person name="Iovene M."/>
            <person name="Sanseverino W."/>
            <person name="Cavagnaro P."/>
            <person name="Yildiz M."/>
            <person name="Macko-Podgorni A."/>
            <person name="Moranska E."/>
            <person name="Grzebelus E."/>
            <person name="Grzebelus D."/>
            <person name="Ashrafi H."/>
            <person name="Zheng Z."/>
            <person name="Cheng S."/>
            <person name="Spooner D."/>
            <person name="Van Deynze A."/>
            <person name="Simon P."/>
        </authorList>
    </citation>
    <scope>NUCLEOTIDE SEQUENCE</scope>
    <source>
        <tissue evidence="4">Leaf</tissue>
    </source>
</reference>
<dbReference type="Pfam" id="PF00280">
    <property type="entry name" value="potato_inhibit"/>
    <property type="match status" value="1"/>
</dbReference>
<dbReference type="GO" id="GO:0004867">
    <property type="term" value="F:serine-type endopeptidase inhibitor activity"/>
    <property type="evidence" value="ECO:0007669"/>
    <property type="project" value="UniProtKB-KW"/>
</dbReference>
<dbReference type="EMBL" id="LNRQ01000003">
    <property type="protein sequence ID" value="KZN03234.1"/>
    <property type="molecule type" value="Genomic_DNA"/>
</dbReference>
<dbReference type="PROSITE" id="PS00285">
    <property type="entry name" value="POTATO_INHIBITOR"/>
    <property type="match status" value="1"/>
</dbReference>
<keyword evidence="2" id="KW-0646">Protease inhibitor</keyword>
<evidence type="ECO:0008006" key="5">
    <source>
        <dbReference type="Google" id="ProtNLM"/>
    </source>
</evidence>
<dbReference type="InterPro" id="IPR036354">
    <property type="entry name" value="Prot_inh_pot1_sf"/>
</dbReference>
<comment type="similarity">
    <text evidence="1">Belongs to the protease inhibitor I13 (potato type I serine protease inhibitor) family.</text>
</comment>